<sequence length="263" mass="29904">MTLLTKKPLLIRLSTYLFNNEAKRTESRNFQTATCVLRHVNPTNVKNKSLSSQLWLKRQLSDPYVEKAKMHNYRCRSAFKLLEINEKYKFLKPGQIVVDCGAAPGSWTQVAVKEVNSIGQSSSDQLGKVFSIDKQHIYPIEGATILGNMDFTNPSTQTLLRTTLGDRQVQVVLSDMAPTATGIREMDTENMLTLCYNVIRFAVQVSEINGSLLVKLWQCGQAKKLETEISRFYRNVKFVKPNSSRHDSAEIFILGRYFKGLEK</sequence>
<dbReference type="Proteomes" id="UP001431783">
    <property type="component" value="Unassembled WGS sequence"/>
</dbReference>
<dbReference type="PANTHER" id="PTHR10920">
    <property type="entry name" value="RIBOSOMAL RNA METHYLTRANSFERASE"/>
    <property type="match status" value="1"/>
</dbReference>
<dbReference type="InterPro" id="IPR050082">
    <property type="entry name" value="RNA_methyltr_RlmE"/>
</dbReference>
<evidence type="ECO:0000256" key="8">
    <source>
        <dbReference type="ARBA" id="ARBA00023128"/>
    </source>
</evidence>
<dbReference type="PANTHER" id="PTHR10920:SF18">
    <property type="entry name" value="RRNA METHYLTRANSFERASE 2, MITOCHONDRIAL"/>
    <property type="match status" value="1"/>
</dbReference>
<evidence type="ECO:0000259" key="11">
    <source>
        <dbReference type="Pfam" id="PF01728"/>
    </source>
</evidence>
<evidence type="ECO:0000256" key="2">
    <source>
        <dbReference type="ARBA" id="ARBA00009258"/>
    </source>
</evidence>
<proteinExistence type="inferred from homology"/>
<comment type="caution">
    <text evidence="12">The sequence shown here is derived from an EMBL/GenBank/DDBJ whole genome shotgun (WGS) entry which is preliminary data.</text>
</comment>
<dbReference type="GO" id="GO:0008650">
    <property type="term" value="F:rRNA (uridine-2'-O-)-methyltransferase activity"/>
    <property type="evidence" value="ECO:0007669"/>
    <property type="project" value="TreeGrafter"/>
</dbReference>
<evidence type="ECO:0000313" key="13">
    <source>
        <dbReference type="Proteomes" id="UP001431783"/>
    </source>
</evidence>
<dbReference type="Gene3D" id="3.40.50.150">
    <property type="entry name" value="Vaccinia Virus protein VP39"/>
    <property type="match status" value="1"/>
</dbReference>
<evidence type="ECO:0000256" key="10">
    <source>
        <dbReference type="PIRSR" id="PIRSR005461-1"/>
    </source>
</evidence>
<dbReference type="SUPFAM" id="SSF53335">
    <property type="entry name" value="S-adenosyl-L-methionine-dependent methyltransferases"/>
    <property type="match status" value="1"/>
</dbReference>
<evidence type="ECO:0000256" key="1">
    <source>
        <dbReference type="ARBA" id="ARBA00004173"/>
    </source>
</evidence>
<protein>
    <recommendedName>
        <fullName evidence="9">rRNA methyltransferase 2, mitochondrial</fullName>
    </recommendedName>
</protein>
<comment type="subcellular location">
    <subcellularLocation>
        <location evidence="1">Mitochondrion</location>
    </subcellularLocation>
</comment>
<comment type="similarity">
    <text evidence="2">Belongs to the class I-like SAM-binding methyltransferase superfamily. RNA methyltransferase RlmE family.</text>
</comment>
<evidence type="ECO:0000313" key="12">
    <source>
        <dbReference type="EMBL" id="KAK9885519.1"/>
    </source>
</evidence>
<feature type="domain" description="Ribosomal RNA methyltransferase FtsJ" evidence="11">
    <location>
        <begin position="73"/>
        <end position="257"/>
    </location>
</feature>
<dbReference type="InterPro" id="IPR029063">
    <property type="entry name" value="SAM-dependent_MTases_sf"/>
</dbReference>
<dbReference type="Pfam" id="PF01728">
    <property type="entry name" value="FtsJ"/>
    <property type="match status" value="1"/>
</dbReference>
<dbReference type="FunFam" id="3.40.50.150:FF:000129">
    <property type="entry name" value="Mitochondrial rRNA methyltransferase 2"/>
    <property type="match status" value="1"/>
</dbReference>
<accession>A0AAW1UX96</accession>
<feature type="active site" description="Proton acceptor" evidence="10">
    <location>
        <position position="215"/>
    </location>
</feature>
<keyword evidence="6 10" id="KW-0949">S-adenosyl-L-methionine</keyword>
<keyword evidence="4" id="KW-0489">Methyltransferase</keyword>
<keyword evidence="3" id="KW-0698">rRNA processing</keyword>
<dbReference type="GO" id="GO:1902775">
    <property type="term" value="P:mitochondrial large ribosomal subunit assembly"/>
    <property type="evidence" value="ECO:0007669"/>
    <property type="project" value="UniProtKB-ARBA"/>
</dbReference>
<keyword evidence="8" id="KW-0496">Mitochondrion</keyword>
<dbReference type="HAMAP" id="MF_01547">
    <property type="entry name" value="RNA_methyltr_E"/>
    <property type="match status" value="1"/>
</dbReference>
<evidence type="ECO:0000256" key="6">
    <source>
        <dbReference type="ARBA" id="ARBA00022691"/>
    </source>
</evidence>
<evidence type="ECO:0000256" key="9">
    <source>
        <dbReference type="ARBA" id="ARBA00041184"/>
    </source>
</evidence>
<organism evidence="12 13">
    <name type="scientific">Henosepilachna vigintioctopunctata</name>
    <dbReference type="NCBI Taxonomy" id="420089"/>
    <lineage>
        <taxon>Eukaryota</taxon>
        <taxon>Metazoa</taxon>
        <taxon>Ecdysozoa</taxon>
        <taxon>Arthropoda</taxon>
        <taxon>Hexapoda</taxon>
        <taxon>Insecta</taxon>
        <taxon>Pterygota</taxon>
        <taxon>Neoptera</taxon>
        <taxon>Endopterygota</taxon>
        <taxon>Coleoptera</taxon>
        <taxon>Polyphaga</taxon>
        <taxon>Cucujiformia</taxon>
        <taxon>Coccinelloidea</taxon>
        <taxon>Coccinellidae</taxon>
        <taxon>Epilachninae</taxon>
        <taxon>Epilachnini</taxon>
        <taxon>Henosepilachna</taxon>
    </lineage>
</organism>
<dbReference type="InterPro" id="IPR002877">
    <property type="entry name" value="RNA_MeTrfase_FtsJ_dom"/>
</dbReference>
<evidence type="ECO:0000256" key="7">
    <source>
        <dbReference type="ARBA" id="ARBA00022946"/>
    </source>
</evidence>
<dbReference type="InterPro" id="IPR015507">
    <property type="entry name" value="rRNA-MeTfrase_E"/>
</dbReference>
<dbReference type="GO" id="GO:0005759">
    <property type="term" value="C:mitochondrial matrix"/>
    <property type="evidence" value="ECO:0007669"/>
    <property type="project" value="UniProtKB-ARBA"/>
</dbReference>
<keyword evidence="7" id="KW-0809">Transit peptide</keyword>
<gene>
    <name evidence="12" type="ORF">WA026_011012</name>
</gene>
<dbReference type="AlphaFoldDB" id="A0AAW1UX96"/>
<keyword evidence="5" id="KW-0808">Transferase</keyword>
<evidence type="ECO:0000256" key="4">
    <source>
        <dbReference type="ARBA" id="ARBA00022603"/>
    </source>
</evidence>
<name>A0AAW1UX96_9CUCU</name>
<dbReference type="PIRSF" id="PIRSF005461">
    <property type="entry name" value="23S_rRNA_mtase"/>
    <property type="match status" value="1"/>
</dbReference>
<evidence type="ECO:0000256" key="3">
    <source>
        <dbReference type="ARBA" id="ARBA00022552"/>
    </source>
</evidence>
<dbReference type="EMBL" id="JARQZJ010000095">
    <property type="protein sequence ID" value="KAK9885519.1"/>
    <property type="molecule type" value="Genomic_DNA"/>
</dbReference>
<reference evidence="12 13" key="1">
    <citation type="submission" date="2023-03" db="EMBL/GenBank/DDBJ databases">
        <title>Genome insight into feeding habits of ladybird beetles.</title>
        <authorList>
            <person name="Li H.-S."/>
            <person name="Huang Y.-H."/>
            <person name="Pang H."/>
        </authorList>
    </citation>
    <scope>NUCLEOTIDE SEQUENCE [LARGE SCALE GENOMIC DNA]</scope>
    <source>
        <strain evidence="12">SYSU_2023b</strain>
        <tissue evidence="12">Whole body</tissue>
    </source>
</reference>
<evidence type="ECO:0000256" key="5">
    <source>
        <dbReference type="ARBA" id="ARBA00022679"/>
    </source>
</evidence>
<keyword evidence="13" id="KW-1185">Reference proteome</keyword>